<reference evidence="4 5" key="1">
    <citation type="journal article" date="2020" name="Cell Host Microbe">
        <title>Functional and Genomic Variation between Human-Derived Isolates of Lachnospiraceae Reveals Inter- and Intra-Species Diversity.</title>
        <authorList>
            <person name="Sorbara M.T."/>
            <person name="Littmann E.R."/>
            <person name="Fontana E."/>
            <person name="Moody T.U."/>
            <person name="Kohout C.E."/>
            <person name="Gjonbalaj M."/>
            <person name="Eaton V."/>
            <person name="Seok R."/>
            <person name="Leiner I.M."/>
            <person name="Pamer E.G."/>
        </authorList>
    </citation>
    <scope>NUCLEOTIDE SEQUENCE [LARGE SCALE GENOMIC DNA]</scope>
    <source>
        <strain evidence="4 5">MSK.1.17</strain>
    </source>
</reference>
<reference evidence="3" key="3">
    <citation type="submission" date="2022-01" db="EMBL/GenBank/DDBJ databases">
        <title>Collection of gut derived symbiotic bacterial strains cultured from healthy donors.</title>
        <authorList>
            <person name="Lin H."/>
            <person name="Kohout C."/>
            <person name="Waligurski E."/>
            <person name="Pamer E.G."/>
        </authorList>
    </citation>
    <scope>NUCLEOTIDE SEQUENCE</scope>
    <source>
        <strain evidence="3">DFI.6.55</strain>
    </source>
</reference>
<dbReference type="Proteomes" id="UP001299608">
    <property type="component" value="Unassembled WGS sequence"/>
</dbReference>
<keyword evidence="2" id="KW-0472">Membrane</keyword>
<keyword evidence="5" id="KW-1185">Reference proteome</keyword>
<evidence type="ECO:0000313" key="3">
    <source>
        <dbReference type="EMBL" id="MCG4745002.1"/>
    </source>
</evidence>
<accession>A0AAX1SQ89</accession>
<dbReference type="EMBL" id="JAAITT010000002">
    <property type="protein sequence ID" value="NSJ47545.1"/>
    <property type="molecule type" value="Genomic_DNA"/>
</dbReference>
<evidence type="ECO:0000313" key="6">
    <source>
        <dbReference type="Proteomes" id="UP001299608"/>
    </source>
</evidence>
<name>A0AAX1SQ89_9FIRM</name>
<reference evidence="4" key="2">
    <citation type="submission" date="2020-02" db="EMBL/GenBank/DDBJ databases">
        <authorList>
            <person name="Littmann E."/>
            <person name="Sorbara M."/>
        </authorList>
    </citation>
    <scope>NUCLEOTIDE SEQUENCE</scope>
    <source>
        <strain evidence="4">MSK.1.17</strain>
    </source>
</reference>
<feature type="transmembrane region" description="Helical" evidence="2">
    <location>
        <begin position="116"/>
        <end position="140"/>
    </location>
</feature>
<sequence length="169" mass="19074">MNRLEFLQGLKAELEGRVPHSIIQENLRYYDSYISDEAAKGQSEEDVVESLGGPRIIARTIVDAALDTEDRPDGFETFGSGPAFDEGQGSHGQRESGPSHSKQTDPHVHYVDFSKWYVRLIAGLVVLLVIFLIMTVFFGIMGLAGWILSYIWPILLVMMVVWMFRGPRR</sequence>
<organism evidence="3 6">
    <name type="scientific">Enterocloster aldenensis</name>
    <dbReference type="NCBI Taxonomy" id="358742"/>
    <lineage>
        <taxon>Bacteria</taxon>
        <taxon>Bacillati</taxon>
        <taxon>Bacillota</taxon>
        <taxon>Clostridia</taxon>
        <taxon>Lachnospirales</taxon>
        <taxon>Lachnospiraceae</taxon>
        <taxon>Enterocloster</taxon>
    </lineage>
</organism>
<dbReference type="Proteomes" id="UP000669239">
    <property type="component" value="Unassembled WGS sequence"/>
</dbReference>
<dbReference type="AlphaFoldDB" id="A0AAX1SQ89"/>
<evidence type="ECO:0000256" key="2">
    <source>
        <dbReference type="SAM" id="Phobius"/>
    </source>
</evidence>
<gene>
    <name evidence="4" type="ORF">G5B36_02375</name>
    <name evidence="3" type="ORF">L0N08_06215</name>
</gene>
<feature type="region of interest" description="Disordered" evidence="1">
    <location>
        <begin position="72"/>
        <end position="104"/>
    </location>
</feature>
<dbReference type="GeneID" id="97204542"/>
<proteinExistence type="predicted"/>
<feature type="transmembrane region" description="Helical" evidence="2">
    <location>
        <begin position="146"/>
        <end position="164"/>
    </location>
</feature>
<evidence type="ECO:0000256" key="1">
    <source>
        <dbReference type="SAM" id="MobiDB-lite"/>
    </source>
</evidence>
<evidence type="ECO:0000313" key="5">
    <source>
        <dbReference type="Proteomes" id="UP000669239"/>
    </source>
</evidence>
<dbReference type="Pfam" id="PF22564">
    <property type="entry name" value="HAAS"/>
    <property type="match status" value="1"/>
</dbReference>
<dbReference type="RefSeq" id="WP_117556183.1">
    <property type="nucleotide sequence ID" value="NZ_BAABZL010000001.1"/>
</dbReference>
<evidence type="ECO:0000313" key="4">
    <source>
        <dbReference type="EMBL" id="NSJ47545.1"/>
    </source>
</evidence>
<keyword evidence="2" id="KW-1133">Transmembrane helix</keyword>
<comment type="caution">
    <text evidence="3">The sequence shown here is derived from an EMBL/GenBank/DDBJ whole genome shotgun (WGS) entry which is preliminary data.</text>
</comment>
<keyword evidence="2" id="KW-0812">Transmembrane</keyword>
<protein>
    <submittedName>
        <fullName evidence="3">DUF1700 domain-containing protein</fullName>
    </submittedName>
</protein>
<dbReference type="EMBL" id="JAKNGE010000006">
    <property type="protein sequence ID" value="MCG4745002.1"/>
    <property type="molecule type" value="Genomic_DNA"/>
</dbReference>